<dbReference type="HAMAP" id="MF_02065">
    <property type="entry name" value="MltG"/>
    <property type="match status" value="1"/>
</dbReference>
<dbReference type="Gene3D" id="3.30.1490.480">
    <property type="entry name" value="Endolytic murein transglycosylase"/>
    <property type="match status" value="1"/>
</dbReference>
<keyword evidence="4 7" id="KW-0472">Membrane</keyword>
<organism evidence="9 10">
    <name type="scientific">Vescimonas coprocola</name>
    <dbReference type="NCBI Taxonomy" id="2714355"/>
    <lineage>
        <taxon>Bacteria</taxon>
        <taxon>Bacillati</taxon>
        <taxon>Bacillota</taxon>
        <taxon>Clostridia</taxon>
        <taxon>Eubacteriales</taxon>
        <taxon>Oscillospiraceae</taxon>
        <taxon>Vescimonas</taxon>
    </lineage>
</organism>
<keyword evidence="5 7" id="KW-0456">Lyase</keyword>
<evidence type="ECO:0000256" key="3">
    <source>
        <dbReference type="ARBA" id="ARBA00022989"/>
    </source>
</evidence>
<dbReference type="Proteomes" id="UP000681035">
    <property type="component" value="Chromosome"/>
</dbReference>
<evidence type="ECO:0000256" key="4">
    <source>
        <dbReference type="ARBA" id="ARBA00023136"/>
    </source>
</evidence>
<proteinExistence type="inferred from homology"/>
<evidence type="ECO:0000256" key="7">
    <source>
        <dbReference type="HAMAP-Rule" id="MF_02065"/>
    </source>
</evidence>
<feature type="transmembrane region" description="Helical" evidence="7">
    <location>
        <begin position="35"/>
        <end position="58"/>
    </location>
</feature>
<dbReference type="GO" id="GO:0005886">
    <property type="term" value="C:plasma membrane"/>
    <property type="evidence" value="ECO:0007669"/>
    <property type="project" value="UniProtKB-SubCell"/>
</dbReference>
<dbReference type="CDD" id="cd08010">
    <property type="entry name" value="MltG_like"/>
    <property type="match status" value="1"/>
</dbReference>
<dbReference type="NCBIfam" id="TIGR00247">
    <property type="entry name" value="endolytic transglycosylase MltG"/>
    <property type="match status" value="1"/>
</dbReference>
<keyword evidence="2 7" id="KW-0812">Transmembrane</keyword>
<keyword evidence="3 7" id="KW-1133">Transmembrane helix</keyword>
<comment type="catalytic activity">
    <reaction evidence="7">
        <text>a peptidoglycan chain = a peptidoglycan chain with N-acetyl-1,6-anhydromuramyl-[peptide] at the reducing end + a peptidoglycan chain with N-acetylglucosamine at the non-reducing end.</text>
        <dbReference type="EC" id="4.2.2.29"/>
    </reaction>
</comment>
<dbReference type="AlphaFoldDB" id="A0A810PXD9"/>
<name>A0A810PXD9_9FIRM</name>
<keyword evidence="1 7" id="KW-1003">Cell membrane</keyword>
<evidence type="ECO:0000313" key="9">
    <source>
        <dbReference type="EMBL" id="BCK80819.1"/>
    </source>
</evidence>
<dbReference type="InterPro" id="IPR003770">
    <property type="entry name" value="MLTG-like"/>
</dbReference>
<protein>
    <recommendedName>
        <fullName evidence="7">Endolytic murein transglycosylase</fullName>
        <ecNumber evidence="7">4.2.2.29</ecNumber>
    </recommendedName>
    <alternativeName>
        <fullName evidence="7">Peptidoglycan lytic transglycosylase</fullName>
    </alternativeName>
    <alternativeName>
        <fullName evidence="7">Peptidoglycan polymerization terminase</fullName>
    </alternativeName>
</protein>
<dbReference type="GO" id="GO:0008932">
    <property type="term" value="F:lytic endotransglycosylase activity"/>
    <property type="evidence" value="ECO:0007669"/>
    <property type="project" value="UniProtKB-UniRule"/>
</dbReference>
<dbReference type="GO" id="GO:0071555">
    <property type="term" value="P:cell wall organization"/>
    <property type="evidence" value="ECO:0007669"/>
    <property type="project" value="UniProtKB-KW"/>
</dbReference>
<keyword evidence="6 7" id="KW-0961">Cell wall biogenesis/degradation</keyword>
<dbReference type="RefSeq" id="WP_213541677.1">
    <property type="nucleotide sequence ID" value="NZ_AP023418.1"/>
</dbReference>
<sequence length="378" mass="42085">MADRKNNETTSWNADEVRRQQTQRKQRKKMRRTRFWAIYCAGVVLGSCLLAGLGWLMVNDVCALNKAPLTATVEIEKGDSVGQIASKLKKAGIIKYKLLFVITSPLFHAKDTIQPGSYELNTDMDYNCIIDSMQQGSSVAGTVKVTIPEGYSVQETIQLLADSDVSNVEDLTEAAKNHVFDYTFVDNENLGSITRLEGFLFPDTYEFFHKEDAVSALDRLLSNFQTRVSGELLTDIENSQYSLREIVTLASIIEKEAIGDDEERANISSVFYNRLSGDNSEIGTALQSDATIYYALHIAGMDDTQFSTDLDSPYNTYKHGGLPAGPICNPSLSSIKAAVHPSDTGYYYFAYGKDGVSHFFRTYDEHLAFVNSDMYAPD</sequence>
<evidence type="ECO:0000256" key="5">
    <source>
        <dbReference type="ARBA" id="ARBA00023239"/>
    </source>
</evidence>
<accession>A0A810PXD9</accession>
<evidence type="ECO:0000256" key="8">
    <source>
        <dbReference type="SAM" id="MobiDB-lite"/>
    </source>
</evidence>
<dbReference type="KEGG" id="vcop:MM50RIKEN_05820"/>
<keyword evidence="10" id="KW-1185">Reference proteome</keyword>
<evidence type="ECO:0000256" key="1">
    <source>
        <dbReference type="ARBA" id="ARBA00022475"/>
    </source>
</evidence>
<gene>
    <name evidence="7" type="primary">mltG</name>
    <name evidence="9" type="ORF">MM50RIKEN_05820</name>
</gene>
<feature type="region of interest" description="Disordered" evidence="8">
    <location>
        <begin position="1"/>
        <end position="26"/>
    </location>
</feature>
<comment type="similarity">
    <text evidence="7">Belongs to the transglycosylase MltG family.</text>
</comment>
<evidence type="ECO:0000256" key="6">
    <source>
        <dbReference type="ARBA" id="ARBA00023316"/>
    </source>
</evidence>
<comment type="function">
    <text evidence="7">Functions as a peptidoglycan terminase that cleaves nascent peptidoglycan strands endolytically to terminate their elongation.</text>
</comment>
<dbReference type="PANTHER" id="PTHR30518:SF2">
    <property type="entry name" value="ENDOLYTIC MUREIN TRANSGLYCOSYLASE"/>
    <property type="match status" value="1"/>
</dbReference>
<dbReference type="EMBL" id="AP023418">
    <property type="protein sequence ID" value="BCK80819.1"/>
    <property type="molecule type" value="Genomic_DNA"/>
</dbReference>
<comment type="subcellular location">
    <subcellularLocation>
        <location evidence="7">Cell membrane</location>
        <topology evidence="7">Single-pass membrane protein</topology>
    </subcellularLocation>
</comment>
<evidence type="ECO:0000313" key="10">
    <source>
        <dbReference type="Proteomes" id="UP000681035"/>
    </source>
</evidence>
<dbReference type="EC" id="4.2.2.29" evidence="7"/>
<dbReference type="Pfam" id="PF02618">
    <property type="entry name" value="YceG"/>
    <property type="match status" value="1"/>
</dbReference>
<dbReference type="PANTHER" id="PTHR30518">
    <property type="entry name" value="ENDOLYTIC MUREIN TRANSGLYCOSYLASE"/>
    <property type="match status" value="1"/>
</dbReference>
<feature type="site" description="Important for catalytic activity" evidence="7">
    <location>
        <position position="256"/>
    </location>
</feature>
<reference evidence="9" key="1">
    <citation type="submission" date="2020-09" db="EMBL/GenBank/DDBJ databases">
        <title>New species isolated from human feces.</title>
        <authorList>
            <person name="Kitahara M."/>
            <person name="Shigeno Y."/>
            <person name="Shime M."/>
            <person name="Matsumoto Y."/>
            <person name="Nakamura S."/>
            <person name="Motooka D."/>
            <person name="Fukuoka S."/>
            <person name="Nishikawa H."/>
            <person name="Benno Y."/>
        </authorList>
    </citation>
    <scope>NUCLEOTIDE SEQUENCE</scope>
    <source>
        <strain evidence="9">MM50</strain>
    </source>
</reference>
<evidence type="ECO:0000256" key="2">
    <source>
        <dbReference type="ARBA" id="ARBA00022692"/>
    </source>
</evidence>
<dbReference type="GO" id="GO:0009252">
    <property type="term" value="P:peptidoglycan biosynthetic process"/>
    <property type="evidence" value="ECO:0007669"/>
    <property type="project" value="UniProtKB-UniRule"/>
</dbReference>